<dbReference type="PANTHER" id="PTHR34873:SF3">
    <property type="entry name" value="ADDICTION MODULE TOXIN, HICA FAMILY"/>
    <property type="match status" value="1"/>
</dbReference>
<dbReference type="InterPro" id="IPR038570">
    <property type="entry name" value="HicA_sf"/>
</dbReference>
<evidence type="ECO:0000313" key="9">
    <source>
        <dbReference type="Proteomes" id="UP000179251"/>
    </source>
</evidence>
<dbReference type="STRING" id="1798325.A2834_00040"/>
<dbReference type="InterPro" id="IPR012933">
    <property type="entry name" value="HicA_mRNA_interferase"/>
</dbReference>
<dbReference type="GO" id="GO:0003729">
    <property type="term" value="F:mRNA binding"/>
    <property type="evidence" value="ECO:0007669"/>
    <property type="project" value="InterPro"/>
</dbReference>
<evidence type="ECO:0000256" key="7">
    <source>
        <dbReference type="ARBA" id="ARBA00023016"/>
    </source>
</evidence>
<reference evidence="8 9" key="1">
    <citation type="journal article" date="2016" name="Nat. Commun.">
        <title>Thousands of microbial genomes shed light on interconnected biogeochemical processes in an aquifer system.</title>
        <authorList>
            <person name="Anantharaman K."/>
            <person name="Brown C.T."/>
            <person name="Hug L.A."/>
            <person name="Sharon I."/>
            <person name="Castelle C.J."/>
            <person name="Probst A.J."/>
            <person name="Thomas B.C."/>
            <person name="Singh A."/>
            <person name="Wilkins M.J."/>
            <person name="Karaoz U."/>
            <person name="Brodie E.L."/>
            <person name="Williams K.H."/>
            <person name="Hubbard S.S."/>
            <person name="Banfield J.F."/>
        </authorList>
    </citation>
    <scope>NUCLEOTIDE SEQUENCE [LARGE SCALE GENOMIC DNA]</scope>
</reference>
<proteinExistence type="inferred from homology"/>
<keyword evidence="3" id="KW-0540">Nuclease</keyword>
<comment type="similarity">
    <text evidence="1">Belongs to the HicA mRNA interferase family.</text>
</comment>
<dbReference type="Proteomes" id="UP000179251">
    <property type="component" value="Unassembled WGS sequence"/>
</dbReference>
<protein>
    <recommendedName>
        <fullName evidence="10">Addiction module toxin, HicA family</fullName>
    </recommendedName>
</protein>
<evidence type="ECO:0000256" key="3">
    <source>
        <dbReference type="ARBA" id="ARBA00022722"/>
    </source>
</evidence>
<evidence type="ECO:0000256" key="1">
    <source>
        <dbReference type="ARBA" id="ARBA00006620"/>
    </source>
</evidence>
<keyword evidence="4" id="KW-0255">Endonuclease</keyword>
<gene>
    <name evidence="8" type="ORF">A2834_00040</name>
</gene>
<keyword evidence="7" id="KW-0346">Stress response</keyword>
<comment type="caution">
    <text evidence="8">The sequence shown here is derived from an EMBL/GenBank/DDBJ whole genome shotgun (WGS) entry which is preliminary data.</text>
</comment>
<dbReference type="SUPFAM" id="SSF54786">
    <property type="entry name" value="YcfA/nrd intein domain"/>
    <property type="match status" value="1"/>
</dbReference>
<dbReference type="Pfam" id="PF07927">
    <property type="entry name" value="HicA_toxin"/>
    <property type="match status" value="1"/>
</dbReference>
<dbReference type="PANTHER" id="PTHR34873">
    <property type="entry name" value="SSR1766 PROTEIN"/>
    <property type="match status" value="1"/>
</dbReference>
<name>A0A1F5VHB8_9BACT</name>
<sequence length="77" mass="8783">MPKLPALKPKEVLRALAGAGFYVHHQRGSHIQLKHFVKSLRVTVQFHSNFDLPPEIIQSILKQADLSREDFLKLLKG</sequence>
<evidence type="ECO:0000313" key="8">
    <source>
        <dbReference type="EMBL" id="OGF62853.1"/>
    </source>
</evidence>
<evidence type="ECO:0000256" key="5">
    <source>
        <dbReference type="ARBA" id="ARBA00022801"/>
    </source>
</evidence>
<keyword evidence="2" id="KW-1277">Toxin-antitoxin system</keyword>
<evidence type="ECO:0000256" key="6">
    <source>
        <dbReference type="ARBA" id="ARBA00022884"/>
    </source>
</evidence>
<evidence type="ECO:0000256" key="2">
    <source>
        <dbReference type="ARBA" id="ARBA00022649"/>
    </source>
</evidence>
<dbReference type="Gene3D" id="3.30.920.30">
    <property type="entry name" value="Hypothetical protein"/>
    <property type="match status" value="1"/>
</dbReference>
<dbReference type="GO" id="GO:0004519">
    <property type="term" value="F:endonuclease activity"/>
    <property type="evidence" value="ECO:0007669"/>
    <property type="project" value="UniProtKB-KW"/>
</dbReference>
<keyword evidence="6" id="KW-0694">RNA-binding</keyword>
<dbReference type="GO" id="GO:0016787">
    <property type="term" value="F:hydrolase activity"/>
    <property type="evidence" value="ECO:0007669"/>
    <property type="project" value="UniProtKB-KW"/>
</dbReference>
<accession>A0A1F5VHB8</accession>
<keyword evidence="5" id="KW-0378">Hydrolase</keyword>
<organism evidence="8 9">
    <name type="scientific">Candidatus Giovannonibacteria bacterium RIFCSPHIGHO2_01_FULL_45_23</name>
    <dbReference type="NCBI Taxonomy" id="1798325"/>
    <lineage>
        <taxon>Bacteria</taxon>
        <taxon>Candidatus Giovannoniibacteriota</taxon>
    </lineage>
</organism>
<evidence type="ECO:0000256" key="4">
    <source>
        <dbReference type="ARBA" id="ARBA00022759"/>
    </source>
</evidence>
<dbReference type="EMBL" id="MFHD01000012">
    <property type="protein sequence ID" value="OGF62853.1"/>
    <property type="molecule type" value="Genomic_DNA"/>
</dbReference>
<dbReference type="AlphaFoldDB" id="A0A1F5VHB8"/>
<evidence type="ECO:0008006" key="10">
    <source>
        <dbReference type="Google" id="ProtNLM"/>
    </source>
</evidence>